<evidence type="ECO:0000256" key="3">
    <source>
        <dbReference type="ARBA" id="ARBA00006001"/>
    </source>
</evidence>
<keyword evidence="11 18" id="KW-0413">Isomerase</keyword>
<evidence type="ECO:0000256" key="8">
    <source>
        <dbReference type="ARBA" id="ARBA00022857"/>
    </source>
</evidence>
<comment type="similarity">
    <text evidence="4 19">In the C-terminal section; belongs to the NnrD/CARKD family.</text>
</comment>
<sequence>MTPELTTNLPQFAYSAQQVKDNEAIVASQQNVVMYALMQQAAASVFQLLMLKYGNCDKVQVIAGGGNNGGDGYWVANYALQHELDVSVFSVKDVNQLAGDAKRAYFDYINQGGEVVDSLDTSADVYIDALLGIGFCGELSSEYLDVINHINQQNKPIIAVDLPSGLNATTGEVAKACINANYTVSFIALKQGLLSGNAKQHVGNLYFAGLGLADAFIEHVEPLSQLVNYDALKASLPVRHINSYKQQLGHVLLIGGDKPMPGAIRIAAESCLRAGAGLVSVATHPENRAIVVQGRYELMVHAVEHATELEPLIEKADVCVIGPGLGLSNWSKTVWQAIEKVNKPIIIDADGLNLLAQKPINLAHMIITPHCGEASRLLGIPSSEIELNRFDSVSKLAKQYNAIALLKGAGSLVANSHHTVINTSGSVSMASAGMGDCLSGIIAGLIAQGMPNFEAVQLAVNIHGRAAEIAEQQGKRGMLVSDLYPLIRKLVD</sequence>
<feature type="domain" description="YjeF N-terminal" evidence="21">
    <location>
        <begin position="19"/>
        <end position="218"/>
    </location>
</feature>
<dbReference type="Proteomes" id="UP001382455">
    <property type="component" value="Unassembled WGS sequence"/>
</dbReference>
<dbReference type="CDD" id="cd01171">
    <property type="entry name" value="YXKO-related"/>
    <property type="match status" value="1"/>
</dbReference>
<evidence type="ECO:0000256" key="13">
    <source>
        <dbReference type="ARBA" id="ARBA00023268"/>
    </source>
</evidence>
<feature type="binding site" evidence="18">
    <location>
        <position position="128"/>
    </location>
    <ligand>
        <name>K(+)</name>
        <dbReference type="ChEBI" id="CHEBI:29103"/>
    </ligand>
</feature>
<comment type="catalytic activity">
    <reaction evidence="15 17 19">
        <text>(6S)-NADHX + ADP = AMP + phosphate + NADH + H(+)</text>
        <dbReference type="Rhea" id="RHEA:32223"/>
        <dbReference type="ChEBI" id="CHEBI:15378"/>
        <dbReference type="ChEBI" id="CHEBI:43474"/>
        <dbReference type="ChEBI" id="CHEBI:57945"/>
        <dbReference type="ChEBI" id="CHEBI:64074"/>
        <dbReference type="ChEBI" id="CHEBI:456215"/>
        <dbReference type="ChEBI" id="CHEBI:456216"/>
        <dbReference type="EC" id="4.2.1.136"/>
    </reaction>
</comment>
<feature type="binding site" evidence="18">
    <location>
        <position position="164"/>
    </location>
    <ligand>
        <name>K(+)</name>
        <dbReference type="ChEBI" id="CHEBI:29103"/>
    </ligand>
</feature>
<comment type="catalytic activity">
    <reaction evidence="2 18 19">
        <text>(6R)-NADPHX = (6S)-NADPHX</text>
        <dbReference type="Rhea" id="RHEA:32227"/>
        <dbReference type="ChEBI" id="CHEBI:64076"/>
        <dbReference type="ChEBI" id="CHEBI:64077"/>
        <dbReference type="EC" id="5.1.99.6"/>
    </reaction>
</comment>
<keyword evidence="5 18" id="KW-0479">Metal-binding</keyword>
<dbReference type="Gene3D" id="3.40.1190.20">
    <property type="match status" value="1"/>
</dbReference>
<accession>A0ABU8ENI8</accession>
<dbReference type="InterPro" id="IPR000631">
    <property type="entry name" value="CARKD"/>
</dbReference>
<evidence type="ECO:0000256" key="14">
    <source>
        <dbReference type="ARBA" id="ARBA00025153"/>
    </source>
</evidence>
<dbReference type="PANTHER" id="PTHR12592">
    <property type="entry name" value="ATP-DEPENDENT (S)-NAD(P)H-HYDRATE DEHYDRATASE FAMILY MEMBER"/>
    <property type="match status" value="1"/>
</dbReference>
<evidence type="ECO:0000256" key="7">
    <source>
        <dbReference type="ARBA" id="ARBA00022840"/>
    </source>
</evidence>
<keyword evidence="7 17" id="KW-0067">ATP-binding</keyword>
<dbReference type="HAMAP" id="MF_01966">
    <property type="entry name" value="NADHX_epimerase"/>
    <property type="match status" value="1"/>
</dbReference>
<dbReference type="InterPro" id="IPR004443">
    <property type="entry name" value="YjeF_N_dom"/>
</dbReference>
<dbReference type="InterPro" id="IPR029056">
    <property type="entry name" value="Ribokinase-like"/>
</dbReference>
<feature type="binding site" evidence="17">
    <location>
        <begin position="407"/>
        <end position="411"/>
    </location>
    <ligand>
        <name>AMP</name>
        <dbReference type="ChEBI" id="CHEBI:456215"/>
    </ligand>
</feature>
<comment type="similarity">
    <text evidence="18">Belongs to the NnrE/AIBP family.</text>
</comment>
<comment type="function">
    <text evidence="17">Catalyzes the dehydration of the S-form of NAD(P)HX at the expense of ADP, which is converted to AMP. Together with NAD(P)HX epimerase, which catalyzes the epimerization of the S- and R-forms, the enzyme allows the repair of both epimers of NAD(P)HX, a damaged form of NAD(P)H that is a result of enzymatic or heat-dependent hydration.</text>
</comment>
<dbReference type="HAMAP" id="MF_01965">
    <property type="entry name" value="NADHX_dehydratase"/>
    <property type="match status" value="1"/>
</dbReference>
<feature type="domain" description="YjeF C-terminal" evidence="20">
    <location>
        <begin position="228"/>
        <end position="492"/>
    </location>
</feature>
<evidence type="ECO:0000256" key="17">
    <source>
        <dbReference type="HAMAP-Rule" id="MF_01965"/>
    </source>
</evidence>
<evidence type="ECO:0000256" key="16">
    <source>
        <dbReference type="ARBA" id="ARBA00049209"/>
    </source>
</evidence>
<keyword evidence="23" id="KW-1185">Reference proteome</keyword>
<feature type="binding site" evidence="18">
    <location>
        <begin position="132"/>
        <end position="138"/>
    </location>
    <ligand>
        <name>(6S)-NADPHX</name>
        <dbReference type="ChEBI" id="CHEBI:64076"/>
    </ligand>
</feature>
<dbReference type="Pfam" id="PF01256">
    <property type="entry name" value="Carb_kinase"/>
    <property type="match status" value="1"/>
</dbReference>
<dbReference type="PROSITE" id="PS51385">
    <property type="entry name" value="YJEF_N"/>
    <property type="match status" value="1"/>
</dbReference>
<keyword evidence="9 18" id="KW-0630">Potassium</keyword>
<comment type="cofactor">
    <cofactor evidence="18 19">
        <name>K(+)</name>
        <dbReference type="ChEBI" id="CHEBI:29103"/>
    </cofactor>
    <text evidence="18 19">Binds 1 potassium ion per subunit.</text>
</comment>
<keyword evidence="6 17" id="KW-0547">Nucleotide-binding</keyword>
<evidence type="ECO:0000256" key="19">
    <source>
        <dbReference type="PIRNR" id="PIRNR017184"/>
    </source>
</evidence>
<comment type="subunit">
    <text evidence="17">Homotetramer.</text>
</comment>
<comment type="function">
    <text evidence="14 19">Bifunctional enzyme that catalyzes the epimerization of the S- and R-forms of NAD(P)HX and the dehydration of the S-form of NAD(P)HX at the expense of ADP, which is converted to AMP. This allows the repair of both epimers of NAD(P)HX, a damaged form of NAD(P)H that is a result of enzymatic or heat-dependent hydration.</text>
</comment>
<dbReference type="EC" id="4.2.1.136" evidence="19"/>
<feature type="binding site" evidence="18">
    <location>
        <position position="161"/>
    </location>
    <ligand>
        <name>(6S)-NADPHX</name>
        <dbReference type="ChEBI" id="CHEBI:64076"/>
    </ligand>
</feature>
<evidence type="ECO:0000256" key="10">
    <source>
        <dbReference type="ARBA" id="ARBA00023027"/>
    </source>
</evidence>
<dbReference type="InterPro" id="IPR030677">
    <property type="entry name" value="Nnr"/>
</dbReference>
<dbReference type="Pfam" id="PF03853">
    <property type="entry name" value="YjeF_N"/>
    <property type="match status" value="1"/>
</dbReference>
<dbReference type="PROSITE" id="PS51383">
    <property type="entry name" value="YJEF_C_3"/>
    <property type="match status" value="1"/>
</dbReference>
<evidence type="ECO:0000259" key="21">
    <source>
        <dbReference type="PROSITE" id="PS51385"/>
    </source>
</evidence>
<evidence type="ECO:0000256" key="9">
    <source>
        <dbReference type="ARBA" id="ARBA00022958"/>
    </source>
</evidence>
<proteinExistence type="inferred from homology"/>
<comment type="caution">
    <text evidence="22">The sequence shown here is derived from an EMBL/GenBank/DDBJ whole genome shotgun (WGS) entry which is preliminary data.</text>
</comment>
<evidence type="ECO:0000259" key="20">
    <source>
        <dbReference type="PROSITE" id="PS51383"/>
    </source>
</evidence>
<evidence type="ECO:0000256" key="11">
    <source>
        <dbReference type="ARBA" id="ARBA00023235"/>
    </source>
</evidence>
<feature type="binding site" evidence="17">
    <location>
        <position position="263"/>
    </location>
    <ligand>
        <name>(6S)-NADPHX</name>
        <dbReference type="ChEBI" id="CHEBI:64076"/>
    </ligand>
</feature>
<keyword evidence="8 17" id="KW-0521">NADP</keyword>
<keyword evidence="12 17" id="KW-0456">Lyase</keyword>
<dbReference type="EC" id="5.1.99.6" evidence="19"/>
<evidence type="ECO:0000313" key="22">
    <source>
        <dbReference type="EMBL" id="MEI4548524.1"/>
    </source>
</evidence>
<feature type="binding site" evidence="18">
    <location>
        <position position="68"/>
    </location>
    <ligand>
        <name>K(+)</name>
        <dbReference type="ChEBI" id="CHEBI:29103"/>
    </ligand>
</feature>
<evidence type="ECO:0000256" key="4">
    <source>
        <dbReference type="ARBA" id="ARBA00009524"/>
    </source>
</evidence>
<dbReference type="NCBIfam" id="TIGR00197">
    <property type="entry name" value="yjeF_nterm"/>
    <property type="match status" value="1"/>
</dbReference>
<evidence type="ECO:0000256" key="5">
    <source>
        <dbReference type="ARBA" id="ARBA00022723"/>
    </source>
</evidence>
<evidence type="ECO:0000256" key="12">
    <source>
        <dbReference type="ARBA" id="ARBA00023239"/>
    </source>
</evidence>
<reference evidence="22 23" key="1">
    <citation type="submission" date="2023-12" db="EMBL/GenBank/DDBJ databases">
        <title>Friends and Foes: Symbiotic and Algicidal bacterial influence on Karenia brevis blooms.</title>
        <authorList>
            <person name="Fei C."/>
            <person name="Mohamed A.R."/>
            <person name="Booker A."/>
            <person name="Arshad M."/>
            <person name="Klass S."/>
            <person name="Ahn S."/>
            <person name="Gilbert P.M."/>
            <person name="Heil C.A."/>
            <person name="Martinez J.M."/>
            <person name="Amin S.A."/>
        </authorList>
    </citation>
    <scope>NUCLEOTIDE SEQUENCE [LARGE SCALE GENOMIC DNA]</scope>
    <source>
        <strain evidence="22 23">CE15</strain>
    </source>
</reference>
<keyword evidence="10 17" id="KW-0520">NAD</keyword>
<comment type="catalytic activity">
    <reaction evidence="16 17 19">
        <text>(6S)-NADPHX + ADP = AMP + phosphate + NADPH + H(+)</text>
        <dbReference type="Rhea" id="RHEA:32235"/>
        <dbReference type="ChEBI" id="CHEBI:15378"/>
        <dbReference type="ChEBI" id="CHEBI:43474"/>
        <dbReference type="ChEBI" id="CHEBI:57783"/>
        <dbReference type="ChEBI" id="CHEBI:64076"/>
        <dbReference type="ChEBI" id="CHEBI:456215"/>
        <dbReference type="ChEBI" id="CHEBI:456216"/>
        <dbReference type="EC" id="4.2.1.136"/>
    </reaction>
</comment>
<evidence type="ECO:0000313" key="23">
    <source>
        <dbReference type="Proteomes" id="UP001382455"/>
    </source>
</evidence>
<evidence type="ECO:0000256" key="18">
    <source>
        <dbReference type="HAMAP-Rule" id="MF_01966"/>
    </source>
</evidence>
<dbReference type="NCBIfam" id="TIGR00196">
    <property type="entry name" value="yjeF_cterm"/>
    <property type="match status" value="1"/>
</dbReference>
<protein>
    <recommendedName>
        <fullName evidence="19">Bifunctional NAD(P)H-hydrate repair enzyme</fullName>
    </recommendedName>
    <alternativeName>
        <fullName evidence="19">Nicotinamide nucleotide repair protein</fullName>
    </alternativeName>
    <domain>
        <recommendedName>
            <fullName evidence="19">ADP-dependent (S)-NAD(P)H-hydrate dehydratase</fullName>
            <ecNumber evidence="19">4.2.1.136</ecNumber>
        </recommendedName>
        <alternativeName>
            <fullName evidence="19">ADP-dependent NAD(P)HX dehydratase</fullName>
        </alternativeName>
    </domain>
    <domain>
        <recommendedName>
            <fullName evidence="19">NAD(P)H-hydrate epimerase</fullName>
            <ecNumber evidence="19">5.1.99.6</ecNumber>
        </recommendedName>
    </domain>
</protein>
<evidence type="ECO:0000256" key="2">
    <source>
        <dbReference type="ARBA" id="ARBA00000909"/>
    </source>
</evidence>
<gene>
    <name evidence="18" type="primary">nnrE</name>
    <name evidence="17" type="synonym">nnrD</name>
    <name evidence="22" type="ORF">WAE96_02245</name>
</gene>
<feature type="binding site" evidence="17">
    <location>
        <position position="324"/>
    </location>
    <ligand>
        <name>(6S)-NADPHX</name>
        <dbReference type="ChEBI" id="CHEBI:64076"/>
    </ligand>
</feature>
<dbReference type="SUPFAM" id="SSF64153">
    <property type="entry name" value="YjeF N-terminal domain-like"/>
    <property type="match status" value="1"/>
</dbReference>
<feature type="binding site" evidence="18">
    <location>
        <position position="143"/>
    </location>
    <ligand>
        <name>(6S)-NADPHX</name>
        <dbReference type="ChEBI" id="CHEBI:64076"/>
    </ligand>
</feature>
<dbReference type="SUPFAM" id="SSF53613">
    <property type="entry name" value="Ribokinase-like"/>
    <property type="match status" value="1"/>
</dbReference>
<dbReference type="EMBL" id="JBAWKS010000001">
    <property type="protein sequence ID" value="MEI4548524.1"/>
    <property type="molecule type" value="Genomic_DNA"/>
</dbReference>
<comment type="cofactor">
    <cofactor evidence="17">
        <name>Mg(2+)</name>
        <dbReference type="ChEBI" id="CHEBI:18420"/>
    </cofactor>
</comment>
<keyword evidence="13" id="KW-0511">Multifunctional enzyme</keyword>
<feature type="binding site" evidence="17">
    <location>
        <position position="435"/>
    </location>
    <ligand>
        <name>AMP</name>
        <dbReference type="ChEBI" id="CHEBI:456215"/>
    </ligand>
</feature>
<dbReference type="PIRSF" id="PIRSF017184">
    <property type="entry name" value="Nnr"/>
    <property type="match status" value="1"/>
</dbReference>
<feature type="binding site" evidence="17">
    <location>
        <position position="436"/>
    </location>
    <ligand>
        <name>(6S)-NADPHX</name>
        <dbReference type="ChEBI" id="CHEBI:64076"/>
    </ligand>
</feature>
<dbReference type="PANTHER" id="PTHR12592:SF0">
    <property type="entry name" value="ATP-DEPENDENT (S)-NAD(P)H-HYDRATE DEHYDRATASE"/>
    <property type="match status" value="1"/>
</dbReference>
<evidence type="ECO:0000256" key="1">
    <source>
        <dbReference type="ARBA" id="ARBA00000013"/>
    </source>
</evidence>
<dbReference type="Gene3D" id="3.40.50.10260">
    <property type="entry name" value="YjeF N-terminal domain"/>
    <property type="match status" value="1"/>
</dbReference>
<feature type="binding site" evidence="17">
    <location>
        <position position="370"/>
    </location>
    <ligand>
        <name>(6S)-NADPHX</name>
        <dbReference type="ChEBI" id="CHEBI:64076"/>
    </ligand>
</feature>
<comment type="catalytic activity">
    <reaction evidence="1 18 19">
        <text>(6R)-NADHX = (6S)-NADHX</text>
        <dbReference type="Rhea" id="RHEA:32215"/>
        <dbReference type="ChEBI" id="CHEBI:64074"/>
        <dbReference type="ChEBI" id="CHEBI:64075"/>
        <dbReference type="EC" id="5.1.99.6"/>
    </reaction>
</comment>
<comment type="similarity">
    <text evidence="17">Belongs to the NnrD/CARKD family.</text>
</comment>
<evidence type="ECO:0000256" key="15">
    <source>
        <dbReference type="ARBA" id="ARBA00048238"/>
    </source>
</evidence>
<dbReference type="InterPro" id="IPR036652">
    <property type="entry name" value="YjeF_N_dom_sf"/>
</dbReference>
<dbReference type="RefSeq" id="WP_336434466.1">
    <property type="nucleotide sequence ID" value="NZ_JBAWKS010000001.1"/>
</dbReference>
<comment type="function">
    <text evidence="18">Catalyzes the epimerization of the S- and R-forms of NAD(P)HX, a damaged form of NAD(P)H that is a result of enzymatic or heat-dependent hydration. This is a prerequisite for the S-specific NAD(P)H-hydrate dehydratase to allow the repair of both epimers of NAD(P)HX.</text>
</comment>
<organism evidence="22 23">
    <name type="scientific">Pseudoalteromonas spongiae</name>
    <dbReference type="NCBI Taxonomy" id="298657"/>
    <lineage>
        <taxon>Bacteria</taxon>
        <taxon>Pseudomonadati</taxon>
        <taxon>Pseudomonadota</taxon>
        <taxon>Gammaproteobacteria</taxon>
        <taxon>Alteromonadales</taxon>
        <taxon>Pseudoalteromonadaceae</taxon>
        <taxon>Pseudoalteromonas</taxon>
    </lineage>
</organism>
<feature type="binding site" evidence="18">
    <location>
        <begin position="67"/>
        <end position="71"/>
    </location>
    <ligand>
        <name>(6S)-NADPHX</name>
        <dbReference type="ChEBI" id="CHEBI:64076"/>
    </ligand>
</feature>
<name>A0ABU8ENI8_9GAMM</name>
<comment type="similarity">
    <text evidence="3 19">In the N-terminal section; belongs to the NnrE/AIBP family.</text>
</comment>
<evidence type="ECO:0000256" key="6">
    <source>
        <dbReference type="ARBA" id="ARBA00022741"/>
    </source>
</evidence>